<reference evidence="2 3" key="1">
    <citation type="submission" date="2019-11" db="EMBL/GenBank/DDBJ databases">
        <title>Whole genome sequence of Oryza granulata.</title>
        <authorList>
            <person name="Li W."/>
        </authorList>
    </citation>
    <scope>NUCLEOTIDE SEQUENCE [LARGE SCALE GENOMIC DNA]</scope>
    <source>
        <strain evidence="3">cv. Menghai</strain>
        <tissue evidence="2">Leaf</tissue>
    </source>
</reference>
<evidence type="ECO:0000313" key="2">
    <source>
        <dbReference type="EMBL" id="KAF0920570.1"/>
    </source>
</evidence>
<protein>
    <submittedName>
        <fullName evidence="2">Uncharacterized protein</fullName>
    </submittedName>
</protein>
<dbReference type="EMBL" id="SPHZ02000005">
    <property type="protein sequence ID" value="KAF0920570.1"/>
    <property type="molecule type" value="Genomic_DNA"/>
</dbReference>
<accession>A0A6G1E710</accession>
<evidence type="ECO:0000256" key="1">
    <source>
        <dbReference type="SAM" id="MobiDB-lite"/>
    </source>
</evidence>
<keyword evidence="3" id="KW-1185">Reference proteome</keyword>
<name>A0A6G1E710_9ORYZ</name>
<sequence length="117" mass="12625">MGTSSSPSSAGTAHAAAQSRPPHAQPLAASLPLQLRHHRRRRCAFTGQEPRRRGEENFHRIAEILSHGRNPMLIDIGAASTTAEFASTSYHIIHVEPNSIDKSDLDMAVAMAKPPLG</sequence>
<organism evidence="2 3">
    <name type="scientific">Oryza meyeriana var. granulata</name>
    <dbReference type="NCBI Taxonomy" id="110450"/>
    <lineage>
        <taxon>Eukaryota</taxon>
        <taxon>Viridiplantae</taxon>
        <taxon>Streptophyta</taxon>
        <taxon>Embryophyta</taxon>
        <taxon>Tracheophyta</taxon>
        <taxon>Spermatophyta</taxon>
        <taxon>Magnoliopsida</taxon>
        <taxon>Liliopsida</taxon>
        <taxon>Poales</taxon>
        <taxon>Poaceae</taxon>
        <taxon>BOP clade</taxon>
        <taxon>Oryzoideae</taxon>
        <taxon>Oryzeae</taxon>
        <taxon>Oryzinae</taxon>
        <taxon>Oryza</taxon>
        <taxon>Oryza meyeriana</taxon>
    </lineage>
</organism>
<dbReference type="Proteomes" id="UP000479710">
    <property type="component" value="Unassembled WGS sequence"/>
</dbReference>
<gene>
    <name evidence="2" type="ORF">E2562_035696</name>
</gene>
<proteinExistence type="predicted"/>
<dbReference type="AlphaFoldDB" id="A0A6G1E710"/>
<evidence type="ECO:0000313" key="3">
    <source>
        <dbReference type="Proteomes" id="UP000479710"/>
    </source>
</evidence>
<comment type="caution">
    <text evidence="2">The sequence shown here is derived from an EMBL/GenBank/DDBJ whole genome shotgun (WGS) entry which is preliminary data.</text>
</comment>
<feature type="region of interest" description="Disordered" evidence="1">
    <location>
        <begin position="1"/>
        <end position="32"/>
    </location>
</feature>